<dbReference type="EMBL" id="UINC01003955">
    <property type="protein sequence ID" value="SVA10629.1"/>
    <property type="molecule type" value="Genomic_DNA"/>
</dbReference>
<accession>A0A381T4F0</accession>
<evidence type="ECO:0000313" key="1">
    <source>
        <dbReference type="EMBL" id="SVA10629.1"/>
    </source>
</evidence>
<sequence>MTRINLFVYRLTKGPLMNKLGGGPICLVETTGAMTGGKNLPGHVS</sequence>
<proteinExistence type="predicted"/>
<gene>
    <name evidence="1" type="ORF">METZ01_LOCUS63483</name>
</gene>
<reference evidence="1" key="1">
    <citation type="submission" date="2018-05" db="EMBL/GenBank/DDBJ databases">
        <authorList>
            <person name="Lanie J.A."/>
            <person name="Ng W.-L."/>
            <person name="Kazmierczak K.M."/>
            <person name="Andrzejewski T.M."/>
            <person name="Davidsen T.M."/>
            <person name="Wayne K.J."/>
            <person name="Tettelin H."/>
            <person name="Glass J.I."/>
            <person name="Rusch D."/>
            <person name="Podicherti R."/>
            <person name="Tsui H.-C.T."/>
            <person name="Winkler M.E."/>
        </authorList>
    </citation>
    <scope>NUCLEOTIDE SEQUENCE</scope>
</reference>
<protein>
    <submittedName>
        <fullName evidence="1">Uncharacterized protein</fullName>
    </submittedName>
</protein>
<organism evidence="1">
    <name type="scientific">marine metagenome</name>
    <dbReference type="NCBI Taxonomy" id="408172"/>
    <lineage>
        <taxon>unclassified sequences</taxon>
        <taxon>metagenomes</taxon>
        <taxon>ecological metagenomes</taxon>
    </lineage>
</organism>
<name>A0A381T4F0_9ZZZZ</name>
<dbReference type="AlphaFoldDB" id="A0A381T4F0"/>